<gene>
    <name evidence="3" type="ORF">DI396_09585</name>
</gene>
<organism evidence="3 4">
    <name type="scientific">Litorivita pollutaquae</name>
    <dbReference type="NCBI Taxonomy" id="2200892"/>
    <lineage>
        <taxon>Bacteria</taxon>
        <taxon>Pseudomonadati</taxon>
        <taxon>Pseudomonadota</taxon>
        <taxon>Alphaproteobacteria</taxon>
        <taxon>Rhodobacterales</taxon>
        <taxon>Paracoccaceae</taxon>
        <taxon>Litorivita</taxon>
    </lineage>
</organism>
<feature type="signal peptide" evidence="1">
    <location>
        <begin position="1"/>
        <end position="20"/>
    </location>
</feature>
<reference evidence="3 4" key="1">
    <citation type="submission" date="2018-05" db="EMBL/GenBank/DDBJ databases">
        <title>Oceanovita maritima gen. nov., sp. nov., a marine bacterium in the family Rhodobacteraceae isolated from surface seawater of Lundu port Xiamen, China.</title>
        <authorList>
            <person name="Hetharua B.H."/>
            <person name="Min D."/>
            <person name="Liao H."/>
            <person name="Tian Y."/>
        </authorList>
    </citation>
    <scope>NUCLEOTIDE SEQUENCE [LARGE SCALE GENOMIC DNA]</scope>
    <source>
        <strain evidence="3 4">FSX-11</strain>
    </source>
</reference>
<evidence type="ECO:0000313" key="4">
    <source>
        <dbReference type="Proteomes" id="UP000248012"/>
    </source>
</evidence>
<comment type="caution">
    <text evidence="3">The sequence shown here is derived from an EMBL/GenBank/DDBJ whole genome shotgun (WGS) entry which is preliminary data.</text>
</comment>
<evidence type="ECO:0000313" key="3">
    <source>
        <dbReference type="EMBL" id="PYC47676.1"/>
    </source>
</evidence>
<keyword evidence="4" id="KW-1185">Reference proteome</keyword>
<dbReference type="InterPro" id="IPR033900">
    <property type="entry name" value="Gram_neg_porin_domain"/>
</dbReference>
<dbReference type="AlphaFoldDB" id="A0A2V4NSC3"/>
<dbReference type="SUPFAM" id="SSF56935">
    <property type="entry name" value="Porins"/>
    <property type="match status" value="1"/>
</dbReference>
<dbReference type="OrthoDB" id="7326315at2"/>
<dbReference type="GO" id="GO:0015288">
    <property type="term" value="F:porin activity"/>
    <property type="evidence" value="ECO:0007669"/>
    <property type="project" value="InterPro"/>
</dbReference>
<evidence type="ECO:0000259" key="2">
    <source>
        <dbReference type="Pfam" id="PF13609"/>
    </source>
</evidence>
<dbReference type="Gene3D" id="2.40.160.10">
    <property type="entry name" value="Porin"/>
    <property type="match status" value="1"/>
</dbReference>
<name>A0A2V4NSC3_9RHOB</name>
<dbReference type="EMBL" id="QFVT01000005">
    <property type="protein sequence ID" value="PYC47676.1"/>
    <property type="molecule type" value="Genomic_DNA"/>
</dbReference>
<dbReference type="RefSeq" id="WP_110795983.1">
    <property type="nucleotide sequence ID" value="NZ_KZ826484.1"/>
</dbReference>
<keyword evidence="1" id="KW-0732">Signal</keyword>
<feature type="domain" description="Porin" evidence="2">
    <location>
        <begin position="7"/>
        <end position="271"/>
    </location>
</feature>
<feature type="chain" id="PRO_5015944223" description="Porin domain-containing protein" evidence="1">
    <location>
        <begin position="21"/>
        <end position="289"/>
    </location>
</feature>
<dbReference type="InterPro" id="IPR023614">
    <property type="entry name" value="Porin_dom_sf"/>
</dbReference>
<sequence length="289" mass="30350">MKKILFATTALVATAGVASADVSFSGNAAFGALKVAGADDFEIAHRIDLYARGTAETDTGLSFHAIVEFEQLENTGVAADKTGDNDTTTIIGMSAGNVTVQYGNTDGAIDKNTSEAYRIRGVDFEGWGGRVDNKDDGEILRMDYVMDALRVSLSYADTDEAAGIGFSYTADLGGTSVNIGLGYEDGDQGDLAAITLGAQFGAFGARIGYWDGSEDNAEQVDISVQYQANDLTLWAEYLMNETADTDNYTVGATYNLGGGATVFAQVGTRDTAALGDEQEFASFGVAFGF</sequence>
<dbReference type="Pfam" id="PF13609">
    <property type="entry name" value="Porin_4"/>
    <property type="match status" value="1"/>
</dbReference>
<dbReference type="Proteomes" id="UP000248012">
    <property type="component" value="Unassembled WGS sequence"/>
</dbReference>
<accession>A0A2V4NSC3</accession>
<evidence type="ECO:0000256" key="1">
    <source>
        <dbReference type="SAM" id="SignalP"/>
    </source>
</evidence>
<dbReference type="GO" id="GO:0016020">
    <property type="term" value="C:membrane"/>
    <property type="evidence" value="ECO:0007669"/>
    <property type="project" value="InterPro"/>
</dbReference>
<proteinExistence type="predicted"/>
<protein>
    <recommendedName>
        <fullName evidence="2">Porin domain-containing protein</fullName>
    </recommendedName>
</protein>